<keyword evidence="1" id="KW-0472">Membrane</keyword>
<reference evidence="3" key="2">
    <citation type="submission" date="2017-05" db="UniProtKB">
        <authorList>
            <consortium name="EnsemblMetazoa"/>
        </authorList>
    </citation>
    <scope>IDENTIFICATION</scope>
</reference>
<organism evidence="3">
    <name type="scientific">Amphimedon queenslandica</name>
    <name type="common">Sponge</name>
    <dbReference type="NCBI Taxonomy" id="400682"/>
    <lineage>
        <taxon>Eukaryota</taxon>
        <taxon>Metazoa</taxon>
        <taxon>Porifera</taxon>
        <taxon>Demospongiae</taxon>
        <taxon>Heteroscleromorpha</taxon>
        <taxon>Haplosclerida</taxon>
        <taxon>Niphatidae</taxon>
        <taxon>Amphimedon</taxon>
    </lineage>
</organism>
<feature type="transmembrane region" description="Helical" evidence="1">
    <location>
        <begin position="961"/>
        <end position="981"/>
    </location>
</feature>
<sequence length="1173" mass="131325">MTRWLNGLFFAVFFQFVSSLYISIDQDEGNDAMECIKGQISCQSLLYVSDALNIINITSNLTIEITGPALSLKGSAVFTDIFDLTIKGERNNIECSESQYLIGSGIVFKNCTNVKLIGFTMKYCGLLYDCKQFYGIQAILFCNCTNIGIVLVNFKNSNGTGLVFYGASRFISIENSVFLNNRFNGRNLIYERETTLTGGGVRIIQIHNAFVIITMCKFVNNSATFVGGSLYMNFSDAFQNAITIYACNFTSSIAGISGGAIGITVYLSGSLPPSSNYSISFRSCNIINNVAQFGGGVAIQIPRIGVRYQRFNIENSIRFHKCTFMSNIGKVTSAVDINGQNQRVEDSLHTLIVFQTNTQFKNNIAGFNLQVPQHRPYKGKLFSATVYAIDAQVSFESQVTFINNTGTPVYLKNSHSRLGFKSNVSFIGNTGDRGGAILLDEYSVIELDSSSLLQFINNSALIGGAIFVDTINIIQYEGICFFQKVSNYRAFYIRFKNNIAESGIGHDIFVTTLQPCVQLHHSNATALFTGSKIGIFNFSSSVSQAISTAPATLLLNKTELNIFPYPGLPYAMNVTQIDEFNKSVTNLQLFPLSSTWLQKSTIKINSAHSIGHSYILTFNGQVGQSNILLLQGADYSATLYINVTLYQCPPGYIFQNDTCLCSHSTSLYYNGILHCLEDKRAVIAKGFWAGYLKDKFTTATCPSVLCNYTNDKKYEEHVLPLNCSLLNDHVCASHRNGVLCGSCVTGYTTYLHSPSYHCGESAHCKYGPLFYILSEIIPVTIIFLVILLFNINLTSGALYSFIFYSQIVSNHYTQYQPYSDALKYFFSTLKVVYGIFDLSILEVNEFSFCLFKNATVMDLMLIKYLTTLYALLLIFVTILVLRANSLYFCIKLCHKCGRRNIRGSIVNALTAFLVLFYFRCLVITLYVLVPSYVIGEGGNKQKTVPLYNGDLSYMSNDHLNYVIPAMICLAFIIIPPPIILLSEPFIVRINGALNIKRNAVTYNLHRLRMKLKPFLDSFQGCFKDNYRCFAGLFLLYHILIVLTPMYFSEGTFWNITIKGTLLFLILLLHCLCSPFQQNIFNHLNSFLLINLLLINMLQLALVSTYDGSVLVAGIIQLALMSLPLIYLLCYTTGWLCKNYCVQRRRYEIDHHADGDEFPARMIPGLLESYNTFN</sequence>
<dbReference type="SUPFAM" id="SSF51126">
    <property type="entry name" value="Pectin lyase-like"/>
    <property type="match status" value="1"/>
</dbReference>
<keyword evidence="2" id="KW-0732">Signal</keyword>
<dbReference type="PANTHER" id="PTHR11319:SF35">
    <property type="entry name" value="OUTER MEMBRANE PROTEIN PMPC-RELATED"/>
    <property type="match status" value="1"/>
</dbReference>
<evidence type="ECO:0000313" key="4">
    <source>
        <dbReference type="Proteomes" id="UP000007879"/>
    </source>
</evidence>
<feature type="transmembrane region" description="Helical" evidence="1">
    <location>
        <begin position="1109"/>
        <end position="1136"/>
    </location>
</feature>
<evidence type="ECO:0000313" key="3">
    <source>
        <dbReference type="EnsemblMetazoa" id="Aqu2.1.26543_001"/>
    </source>
</evidence>
<feature type="transmembrane region" description="Helical" evidence="1">
    <location>
        <begin position="781"/>
        <end position="804"/>
    </location>
</feature>
<feature type="chain" id="PRO_5010885028" description="Right handed beta helix domain-containing protein" evidence="2">
    <location>
        <begin position="20"/>
        <end position="1173"/>
    </location>
</feature>
<evidence type="ECO:0000256" key="2">
    <source>
        <dbReference type="SAM" id="SignalP"/>
    </source>
</evidence>
<keyword evidence="1" id="KW-1133">Transmembrane helix</keyword>
<keyword evidence="1" id="KW-0812">Transmembrane</keyword>
<keyword evidence="4" id="KW-1185">Reference proteome</keyword>
<feature type="transmembrane region" description="Helical" evidence="1">
    <location>
        <begin position="861"/>
        <end position="884"/>
    </location>
</feature>
<name>A0A1X7UGF5_AMPQE</name>
<dbReference type="InterPro" id="IPR011050">
    <property type="entry name" value="Pectin_lyase_fold/virulence"/>
</dbReference>
<dbReference type="AlphaFoldDB" id="A0A1X7UGF5"/>
<evidence type="ECO:0008006" key="5">
    <source>
        <dbReference type="Google" id="ProtNLM"/>
    </source>
</evidence>
<feature type="transmembrane region" description="Helical" evidence="1">
    <location>
        <begin position="905"/>
        <end position="929"/>
    </location>
</feature>
<reference evidence="4" key="1">
    <citation type="journal article" date="2010" name="Nature">
        <title>The Amphimedon queenslandica genome and the evolution of animal complexity.</title>
        <authorList>
            <person name="Srivastava M."/>
            <person name="Simakov O."/>
            <person name="Chapman J."/>
            <person name="Fahey B."/>
            <person name="Gauthier M.E."/>
            <person name="Mitros T."/>
            <person name="Richards G.S."/>
            <person name="Conaco C."/>
            <person name="Dacre M."/>
            <person name="Hellsten U."/>
            <person name="Larroux C."/>
            <person name="Putnam N.H."/>
            <person name="Stanke M."/>
            <person name="Adamska M."/>
            <person name="Darling A."/>
            <person name="Degnan S.M."/>
            <person name="Oakley T.H."/>
            <person name="Plachetzki D.C."/>
            <person name="Zhai Y."/>
            <person name="Adamski M."/>
            <person name="Calcino A."/>
            <person name="Cummins S.F."/>
            <person name="Goodstein D.M."/>
            <person name="Harris C."/>
            <person name="Jackson D.J."/>
            <person name="Leys S.P."/>
            <person name="Shu S."/>
            <person name="Woodcroft B.J."/>
            <person name="Vervoort M."/>
            <person name="Kosik K.S."/>
            <person name="Manning G."/>
            <person name="Degnan B.M."/>
            <person name="Rokhsar D.S."/>
        </authorList>
    </citation>
    <scope>NUCLEOTIDE SEQUENCE [LARGE SCALE GENOMIC DNA]</scope>
</reference>
<feature type="transmembrane region" description="Helical" evidence="1">
    <location>
        <begin position="1053"/>
        <end position="1071"/>
    </location>
</feature>
<dbReference type="KEGG" id="aqu:109583593"/>
<proteinExistence type="predicted"/>
<dbReference type="PANTHER" id="PTHR11319">
    <property type="entry name" value="G PROTEIN-COUPLED RECEPTOR-RELATED"/>
    <property type="match status" value="1"/>
</dbReference>
<dbReference type="EnsemblMetazoa" id="Aqu2.1.26543_001">
    <property type="protein sequence ID" value="Aqu2.1.26543_001"/>
    <property type="gene ID" value="Aqu2.1.26543"/>
</dbReference>
<feature type="transmembrane region" description="Helical" evidence="1">
    <location>
        <begin position="1028"/>
        <end position="1047"/>
    </location>
</feature>
<feature type="transmembrane region" description="Helical" evidence="1">
    <location>
        <begin position="824"/>
        <end position="841"/>
    </location>
</feature>
<feature type="transmembrane region" description="Helical" evidence="1">
    <location>
        <begin position="1083"/>
        <end position="1103"/>
    </location>
</feature>
<dbReference type="Proteomes" id="UP000007879">
    <property type="component" value="Unassembled WGS sequence"/>
</dbReference>
<dbReference type="InParanoid" id="A0A1X7UGF5"/>
<dbReference type="EnsemblMetazoa" id="XM_019999007.1">
    <property type="protein sequence ID" value="XP_019854566.1"/>
    <property type="gene ID" value="LOC109583593"/>
</dbReference>
<evidence type="ECO:0000256" key="1">
    <source>
        <dbReference type="SAM" id="Phobius"/>
    </source>
</evidence>
<accession>A0A1X7UGF5</accession>
<protein>
    <recommendedName>
        <fullName evidence="5">Right handed beta helix domain-containing protein</fullName>
    </recommendedName>
</protein>
<gene>
    <name evidence="3" type="primary">109583593</name>
</gene>
<feature type="signal peptide" evidence="2">
    <location>
        <begin position="1"/>
        <end position="19"/>
    </location>
</feature>
<dbReference type="OrthoDB" id="5989148at2759"/>